<dbReference type="InterPro" id="IPR036259">
    <property type="entry name" value="MFS_trans_sf"/>
</dbReference>
<comment type="subcellular location">
    <subcellularLocation>
        <location evidence="1">Membrane</location>
        <topology evidence="1">Multi-pass membrane protein</topology>
    </subcellularLocation>
</comment>
<evidence type="ECO:0000313" key="9">
    <source>
        <dbReference type="EMBL" id="KAF9887633.1"/>
    </source>
</evidence>
<feature type="compositionally biased region" description="Polar residues" evidence="6">
    <location>
        <begin position="11"/>
        <end position="22"/>
    </location>
</feature>
<feature type="transmembrane region" description="Helical" evidence="7">
    <location>
        <begin position="162"/>
        <end position="181"/>
    </location>
</feature>
<comment type="caution">
    <text evidence="9">The sequence shown here is derived from an EMBL/GenBank/DDBJ whole genome shotgun (WGS) entry which is preliminary data.</text>
</comment>
<dbReference type="PANTHER" id="PTHR23501:SF177">
    <property type="entry name" value="MAJOR FACILITATOR SUPERFAMILY (MFS) PROFILE DOMAIN-CONTAINING PROTEIN-RELATED"/>
    <property type="match status" value="1"/>
</dbReference>
<dbReference type="Proteomes" id="UP001194746">
    <property type="component" value="Unassembled WGS sequence"/>
</dbReference>
<dbReference type="PROSITE" id="PS50850">
    <property type="entry name" value="MFS"/>
    <property type="match status" value="1"/>
</dbReference>
<feature type="transmembrane region" description="Helical" evidence="7">
    <location>
        <begin position="75"/>
        <end position="94"/>
    </location>
</feature>
<gene>
    <name evidence="9" type="ORF">FE257_009726</name>
</gene>
<evidence type="ECO:0000256" key="1">
    <source>
        <dbReference type="ARBA" id="ARBA00004141"/>
    </source>
</evidence>
<keyword evidence="3 7" id="KW-0812">Transmembrane</keyword>
<dbReference type="EMBL" id="VCAU01000058">
    <property type="protein sequence ID" value="KAF9887633.1"/>
    <property type="molecule type" value="Genomic_DNA"/>
</dbReference>
<keyword evidence="2" id="KW-0813">Transport</keyword>
<feature type="transmembrane region" description="Helical" evidence="7">
    <location>
        <begin position="260"/>
        <end position="281"/>
    </location>
</feature>
<feature type="transmembrane region" description="Helical" evidence="7">
    <location>
        <begin position="37"/>
        <end position="63"/>
    </location>
</feature>
<reference evidence="9" key="1">
    <citation type="journal article" date="2019" name="Beilstein J. Org. Chem.">
        <title>Nanangenines: drimane sesquiterpenoids as the dominant metabolite cohort of a novel Australian fungus, Aspergillus nanangensis.</title>
        <authorList>
            <person name="Lacey H.J."/>
            <person name="Gilchrist C.L.M."/>
            <person name="Crombie A."/>
            <person name="Kalaitzis J.A."/>
            <person name="Vuong D."/>
            <person name="Rutledge P.J."/>
            <person name="Turner P."/>
            <person name="Pitt J.I."/>
            <person name="Lacey E."/>
            <person name="Chooi Y.H."/>
            <person name="Piggott A.M."/>
        </authorList>
    </citation>
    <scope>NUCLEOTIDE SEQUENCE</scope>
    <source>
        <strain evidence="9">MST-FP2251</strain>
    </source>
</reference>
<evidence type="ECO:0000256" key="3">
    <source>
        <dbReference type="ARBA" id="ARBA00022692"/>
    </source>
</evidence>
<feature type="transmembrane region" description="Helical" evidence="7">
    <location>
        <begin position="193"/>
        <end position="213"/>
    </location>
</feature>
<feature type="transmembrane region" description="Helical" evidence="7">
    <location>
        <begin position="431"/>
        <end position="454"/>
    </location>
</feature>
<feature type="transmembrane region" description="Helical" evidence="7">
    <location>
        <begin position="302"/>
        <end position="324"/>
    </location>
</feature>
<proteinExistence type="predicted"/>
<feature type="domain" description="Major facilitator superfamily (MFS) profile" evidence="8">
    <location>
        <begin position="40"/>
        <end position="528"/>
    </location>
</feature>
<feature type="transmembrane region" description="Helical" evidence="7">
    <location>
        <begin position="135"/>
        <end position="155"/>
    </location>
</feature>
<reference evidence="9" key="2">
    <citation type="submission" date="2020-02" db="EMBL/GenBank/DDBJ databases">
        <authorList>
            <person name="Gilchrist C.L.M."/>
            <person name="Chooi Y.-H."/>
        </authorList>
    </citation>
    <scope>NUCLEOTIDE SEQUENCE</scope>
    <source>
        <strain evidence="9">MST-FP2251</strain>
    </source>
</reference>
<evidence type="ECO:0000259" key="8">
    <source>
        <dbReference type="PROSITE" id="PS50850"/>
    </source>
</evidence>
<keyword evidence="5 7" id="KW-0472">Membrane</keyword>
<keyword evidence="10" id="KW-1185">Reference proteome</keyword>
<evidence type="ECO:0000256" key="7">
    <source>
        <dbReference type="SAM" id="Phobius"/>
    </source>
</evidence>
<dbReference type="Pfam" id="PF07690">
    <property type="entry name" value="MFS_1"/>
    <property type="match status" value="1"/>
</dbReference>
<protein>
    <recommendedName>
        <fullName evidence="8">Major facilitator superfamily (MFS) profile domain-containing protein</fullName>
    </recommendedName>
</protein>
<evidence type="ECO:0000256" key="4">
    <source>
        <dbReference type="ARBA" id="ARBA00022989"/>
    </source>
</evidence>
<dbReference type="PANTHER" id="PTHR23501">
    <property type="entry name" value="MAJOR FACILITATOR SUPERFAMILY"/>
    <property type="match status" value="1"/>
</dbReference>
<feature type="transmembrane region" description="Helical" evidence="7">
    <location>
        <begin position="344"/>
        <end position="362"/>
    </location>
</feature>
<dbReference type="GO" id="GO:0005886">
    <property type="term" value="C:plasma membrane"/>
    <property type="evidence" value="ECO:0007669"/>
    <property type="project" value="TreeGrafter"/>
</dbReference>
<evidence type="ECO:0000313" key="10">
    <source>
        <dbReference type="Proteomes" id="UP001194746"/>
    </source>
</evidence>
<dbReference type="FunFam" id="1.20.1720.10:FF:000012">
    <property type="entry name" value="MFS toxin efflux pump (AflT)"/>
    <property type="match status" value="1"/>
</dbReference>
<keyword evidence="4 7" id="KW-1133">Transmembrane helix</keyword>
<feature type="region of interest" description="Disordered" evidence="6">
    <location>
        <begin position="1"/>
        <end position="26"/>
    </location>
</feature>
<feature type="transmembrane region" description="Helical" evidence="7">
    <location>
        <begin position="369"/>
        <end position="391"/>
    </location>
</feature>
<dbReference type="GO" id="GO:0022857">
    <property type="term" value="F:transmembrane transporter activity"/>
    <property type="evidence" value="ECO:0007669"/>
    <property type="project" value="InterPro"/>
</dbReference>
<name>A0AAD4CK07_ASPNN</name>
<evidence type="ECO:0000256" key="6">
    <source>
        <dbReference type="SAM" id="MobiDB-lite"/>
    </source>
</evidence>
<dbReference type="Gene3D" id="1.20.1250.20">
    <property type="entry name" value="MFS general substrate transporter like domains"/>
    <property type="match status" value="1"/>
</dbReference>
<evidence type="ECO:0000256" key="5">
    <source>
        <dbReference type="ARBA" id="ARBA00023136"/>
    </source>
</evidence>
<dbReference type="InterPro" id="IPR020846">
    <property type="entry name" value="MFS_dom"/>
</dbReference>
<dbReference type="SUPFAM" id="SSF103473">
    <property type="entry name" value="MFS general substrate transporter"/>
    <property type="match status" value="1"/>
</dbReference>
<dbReference type="CDD" id="cd17502">
    <property type="entry name" value="MFS_Azr1_MDR_like"/>
    <property type="match status" value="1"/>
</dbReference>
<evidence type="ECO:0000256" key="2">
    <source>
        <dbReference type="ARBA" id="ARBA00022448"/>
    </source>
</evidence>
<feature type="transmembrane region" description="Helical" evidence="7">
    <location>
        <begin position="233"/>
        <end position="254"/>
    </location>
</feature>
<sequence length="542" mass="56762">MDITEKVGSAAGTSPSSNSQCDRSNEVKEGYPHGMKLAMIVTALVLTMFLVALDMTIVATAIPRITDEFQSVDQVGWYGSAFFLTLATFQSTWGKLYKYTDLRISFLVAGVIFEVGSLICGAAPSSVAFIVGRAIAGWGAAGLVGGCYTIIAFVAPPHKAPTYTGLIGTSYGTASVVGPLLGGAFTDGISWRWCFYINLPIGGIALAIVGIFFRPPAHAKPAAAALREKLQQLDFPGAMLLIGALVCFLLDMQWGGATKAWNSASVIATLVAFGLLTLAFAGVQLWQGEKASLVPRILKRRVIAGVCVFVFFQSGANFLFTYYIPIYFQAIGGMSAAASGVRNLPFIVLSSVFAAIAGVTITRVRYFTIYIALGSAIFTVGAGLIATLDIGSPAAKYLGYQVVLGLGQGLAIQTPVITGQAFSETADITSVTAIVLFFQMMGGTVFVSLAQAVFANRLLAALSVHAPSVAAGRVLATGATELSHAFGGDVLPGIIRSYMAGLRDAFFLGTAVAGSAFLASWVAPIKSIVQEKKATVEHEVTA</sequence>
<accession>A0AAD4CK07</accession>
<dbReference type="InterPro" id="IPR011701">
    <property type="entry name" value="MFS"/>
</dbReference>
<dbReference type="AlphaFoldDB" id="A0AAD4CK07"/>
<feature type="transmembrane region" description="Helical" evidence="7">
    <location>
        <begin position="505"/>
        <end position="523"/>
    </location>
</feature>
<feature type="transmembrane region" description="Helical" evidence="7">
    <location>
        <begin position="106"/>
        <end position="129"/>
    </location>
</feature>
<organism evidence="9 10">
    <name type="scientific">Aspergillus nanangensis</name>
    <dbReference type="NCBI Taxonomy" id="2582783"/>
    <lineage>
        <taxon>Eukaryota</taxon>
        <taxon>Fungi</taxon>
        <taxon>Dikarya</taxon>
        <taxon>Ascomycota</taxon>
        <taxon>Pezizomycotina</taxon>
        <taxon>Eurotiomycetes</taxon>
        <taxon>Eurotiomycetidae</taxon>
        <taxon>Eurotiales</taxon>
        <taxon>Aspergillaceae</taxon>
        <taxon>Aspergillus</taxon>
        <taxon>Aspergillus subgen. Circumdati</taxon>
    </lineage>
</organism>